<protein>
    <submittedName>
        <fullName evidence="2">Spondin domain-containing protein</fullName>
    </submittedName>
</protein>
<reference evidence="2 3" key="1">
    <citation type="submission" date="2023-06" db="EMBL/GenBank/DDBJ databases">
        <title>Alteromonas sp. ASW11-36 isolated from intertidal sand.</title>
        <authorList>
            <person name="Li Y."/>
        </authorList>
    </citation>
    <scope>NUCLEOTIDE SEQUENCE [LARGE SCALE GENOMIC DNA]</scope>
    <source>
        <strain evidence="2 3">ASW11-36</strain>
    </source>
</reference>
<name>A0ABT7SZW1_9ALTE</name>
<dbReference type="RefSeq" id="WP_289366147.1">
    <property type="nucleotide sequence ID" value="NZ_JAUCBP010000011.1"/>
</dbReference>
<feature type="signal peptide" evidence="1">
    <location>
        <begin position="1"/>
        <end position="28"/>
    </location>
</feature>
<feature type="chain" id="PRO_5045565520" evidence="1">
    <location>
        <begin position="29"/>
        <end position="246"/>
    </location>
</feature>
<evidence type="ECO:0000313" key="3">
    <source>
        <dbReference type="Proteomes" id="UP001234343"/>
    </source>
</evidence>
<gene>
    <name evidence="2" type="ORF">QTP81_13155</name>
</gene>
<dbReference type="InterPro" id="IPR009465">
    <property type="entry name" value="Spondin_N"/>
</dbReference>
<dbReference type="EMBL" id="JAUCBP010000011">
    <property type="protein sequence ID" value="MDM7861544.1"/>
    <property type="molecule type" value="Genomic_DNA"/>
</dbReference>
<comment type="caution">
    <text evidence="2">The sequence shown here is derived from an EMBL/GenBank/DDBJ whole genome shotgun (WGS) entry which is preliminary data.</text>
</comment>
<dbReference type="NCBIfam" id="NF038123">
    <property type="entry name" value="NF038123_dom"/>
    <property type="match status" value="1"/>
</dbReference>
<sequence length="246" mass="25180">MGIYIPNRQQSLRLLAIAGLVATLTACGSDSDDLPTPPVPPAPPPPPPVDVSYDVTVTNLTNAQPLSPVAVVLHDEGNLWTIGESASVALEQMAEGGDTAELRALSVVLAEASGAAPIGPGGSETISITIQDNEMANISITTMLVNTNDAFTGLNAWSLADLAVGDSWTTVTRAYDAGTEANSEAAGTMPGPADGGEGFNAVRDDADFVALHPGVVTGDDGLGSSVLTVLHKIDNPVVRITITRTE</sequence>
<proteinExistence type="predicted"/>
<evidence type="ECO:0000256" key="1">
    <source>
        <dbReference type="SAM" id="SignalP"/>
    </source>
</evidence>
<organism evidence="2 3">
    <name type="scientific">Alteromonas arenosi</name>
    <dbReference type="NCBI Taxonomy" id="3055817"/>
    <lineage>
        <taxon>Bacteria</taxon>
        <taxon>Pseudomonadati</taxon>
        <taxon>Pseudomonadota</taxon>
        <taxon>Gammaproteobacteria</taxon>
        <taxon>Alteromonadales</taxon>
        <taxon>Alteromonadaceae</taxon>
        <taxon>Alteromonas/Salinimonas group</taxon>
        <taxon>Alteromonas</taxon>
    </lineage>
</organism>
<dbReference type="Proteomes" id="UP001234343">
    <property type="component" value="Unassembled WGS sequence"/>
</dbReference>
<dbReference type="InterPro" id="IPR038678">
    <property type="entry name" value="Spondin_N_sf"/>
</dbReference>
<keyword evidence="3" id="KW-1185">Reference proteome</keyword>
<evidence type="ECO:0000313" key="2">
    <source>
        <dbReference type="EMBL" id="MDM7861544.1"/>
    </source>
</evidence>
<accession>A0ABT7SZW1</accession>
<keyword evidence="1" id="KW-0732">Signal</keyword>
<dbReference type="Gene3D" id="2.60.40.2130">
    <property type="entry name" value="F-spondin domain"/>
    <property type="match status" value="1"/>
</dbReference>